<evidence type="ECO:0000313" key="9">
    <source>
        <dbReference type="Proteomes" id="UP000184304"/>
    </source>
</evidence>
<evidence type="ECO:0000256" key="6">
    <source>
        <dbReference type="ARBA" id="ARBA00023033"/>
    </source>
</evidence>
<dbReference type="AlphaFoldDB" id="A0A1L9NIS1"/>
<dbReference type="PANTHER" id="PTHR13789">
    <property type="entry name" value="MONOOXYGENASE"/>
    <property type="match status" value="1"/>
</dbReference>
<comment type="similarity">
    <text evidence="2">Belongs to the paxM FAD-dependent monooxygenase family.</text>
</comment>
<dbReference type="Pfam" id="PF01494">
    <property type="entry name" value="FAD_binding_3"/>
    <property type="match status" value="1"/>
</dbReference>
<protein>
    <recommendedName>
        <fullName evidence="7">FAD-binding domain-containing protein</fullName>
    </recommendedName>
</protein>
<accession>A0A1L9NIS1</accession>
<feature type="domain" description="FAD-binding" evidence="7">
    <location>
        <begin position="219"/>
        <end position="268"/>
    </location>
</feature>
<evidence type="ECO:0000259" key="7">
    <source>
        <dbReference type="Pfam" id="PF01494"/>
    </source>
</evidence>
<evidence type="ECO:0000256" key="2">
    <source>
        <dbReference type="ARBA" id="ARBA00007992"/>
    </source>
</evidence>
<dbReference type="GO" id="GO:0071949">
    <property type="term" value="F:FAD binding"/>
    <property type="evidence" value="ECO:0007669"/>
    <property type="project" value="InterPro"/>
</dbReference>
<evidence type="ECO:0000313" key="8">
    <source>
        <dbReference type="EMBL" id="OJI89196.1"/>
    </source>
</evidence>
<keyword evidence="9" id="KW-1185">Reference proteome</keyword>
<dbReference type="InterPro" id="IPR036188">
    <property type="entry name" value="FAD/NAD-bd_sf"/>
</dbReference>
<dbReference type="InterPro" id="IPR050493">
    <property type="entry name" value="FAD-dep_Monooxygenase_BioMet"/>
</dbReference>
<evidence type="ECO:0000256" key="1">
    <source>
        <dbReference type="ARBA" id="ARBA00001974"/>
    </source>
</evidence>
<keyword evidence="5" id="KW-0560">Oxidoreductase</keyword>
<sequence>MSTWRPGKRVAIAGGGPGAISTALAFIKRGYDVRDVRVFERQTECRAIGGAVLLSIPVLAILRSCGISLENFGSYTSTYFKNKWGKERALLPFNEEVERRMGIKGWQYGVLRSSTFQKMLDLVPEGVIFCSHEVTGYEEVEGEVEVKFKDSNIKPIKADILIAGEGIRLWLEWWVVEPGWEGKPLPEDPKAHVENILEGCSVPMRQPVEDTDFDTQVYRWDIYNRPLMKQWSSGRIVGVGDAVHPVSPYAAYGMGMAIEDGYYLAKALDGVDLRDLRAVSVGFELFERQRVDYVNHHMEFARYLSYVFHNLPWPLAKLRNLVFDYTPFLKTLLQKAYLIKNLRMRRWIWRSFMSFKCQCNIDFSRW</sequence>
<dbReference type="STRING" id="767770.A0A1L9NIS1"/>
<dbReference type="Proteomes" id="UP000184304">
    <property type="component" value="Unassembled WGS sequence"/>
</dbReference>
<dbReference type="VEuPathDB" id="FungiDB:ASPTUDRAFT_919385"/>
<dbReference type="OrthoDB" id="417877at2759"/>
<keyword evidence="4" id="KW-0274">FAD</keyword>
<comment type="cofactor">
    <cofactor evidence="1">
        <name>FAD</name>
        <dbReference type="ChEBI" id="CHEBI:57692"/>
    </cofactor>
</comment>
<keyword evidence="6" id="KW-0503">Monooxygenase</keyword>
<gene>
    <name evidence="8" type="ORF">ASPTUDRAFT_919385</name>
</gene>
<dbReference type="OMA" id="HMEFARF"/>
<name>A0A1L9NIS1_ASPTC</name>
<dbReference type="PANTHER" id="PTHR13789:SF318">
    <property type="entry name" value="GERANYLGERANYL DIPHOSPHATE REDUCTASE"/>
    <property type="match status" value="1"/>
</dbReference>
<keyword evidence="3" id="KW-0285">Flavoprotein</keyword>
<reference evidence="9" key="1">
    <citation type="journal article" date="2017" name="Genome Biol.">
        <title>Comparative genomics reveals high biological diversity and specific adaptations in the industrially and medically important fungal genus Aspergillus.</title>
        <authorList>
            <person name="de Vries R.P."/>
            <person name="Riley R."/>
            <person name="Wiebenga A."/>
            <person name="Aguilar-Osorio G."/>
            <person name="Amillis S."/>
            <person name="Uchima C.A."/>
            <person name="Anderluh G."/>
            <person name="Asadollahi M."/>
            <person name="Askin M."/>
            <person name="Barry K."/>
            <person name="Battaglia E."/>
            <person name="Bayram O."/>
            <person name="Benocci T."/>
            <person name="Braus-Stromeyer S.A."/>
            <person name="Caldana C."/>
            <person name="Canovas D."/>
            <person name="Cerqueira G.C."/>
            <person name="Chen F."/>
            <person name="Chen W."/>
            <person name="Choi C."/>
            <person name="Clum A."/>
            <person name="Dos Santos R.A."/>
            <person name="Damasio A.R."/>
            <person name="Diallinas G."/>
            <person name="Emri T."/>
            <person name="Fekete E."/>
            <person name="Flipphi M."/>
            <person name="Freyberg S."/>
            <person name="Gallo A."/>
            <person name="Gournas C."/>
            <person name="Habgood R."/>
            <person name="Hainaut M."/>
            <person name="Harispe M.L."/>
            <person name="Henrissat B."/>
            <person name="Hilden K.S."/>
            <person name="Hope R."/>
            <person name="Hossain A."/>
            <person name="Karabika E."/>
            <person name="Karaffa L."/>
            <person name="Karanyi Z."/>
            <person name="Krasevec N."/>
            <person name="Kuo A."/>
            <person name="Kusch H."/>
            <person name="LaButti K."/>
            <person name="Lagendijk E.L."/>
            <person name="Lapidus A."/>
            <person name="Levasseur A."/>
            <person name="Lindquist E."/>
            <person name="Lipzen A."/>
            <person name="Logrieco A.F."/>
            <person name="MacCabe A."/>
            <person name="Maekelae M.R."/>
            <person name="Malavazi I."/>
            <person name="Melin P."/>
            <person name="Meyer V."/>
            <person name="Mielnichuk N."/>
            <person name="Miskei M."/>
            <person name="Molnar A.P."/>
            <person name="Mule G."/>
            <person name="Ngan C.Y."/>
            <person name="Orejas M."/>
            <person name="Orosz E."/>
            <person name="Ouedraogo J.P."/>
            <person name="Overkamp K.M."/>
            <person name="Park H.-S."/>
            <person name="Perrone G."/>
            <person name="Piumi F."/>
            <person name="Punt P.J."/>
            <person name="Ram A.F."/>
            <person name="Ramon A."/>
            <person name="Rauscher S."/>
            <person name="Record E."/>
            <person name="Riano-Pachon D.M."/>
            <person name="Robert V."/>
            <person name="Roehrig J."/>
            <person name="Ruller R."/>
            <person name="Salamov A."/>
            <person name="Salih N.S."/>
            <person name="Samson R.A."/>
            <person name="Sandor E."/>
            <person name="Sanguinetti M."/>
            <person name="Schuetze T."/>
            <person name="Sepcic K."/>
            <person name="Shelest E."/>
            <person name="Sherlock G."/>
            <person name="Sophianopoulou V."/>
            <person name="Squina F.M."/>
            <person name="Sun H."/>
            <person name="Susca A."/>
            <person name="Todd R.B."/>
            <person name="Tsang A."/>
            <person name="Unkles S.E."/>
            <person name="van de Wiele N."/>
            <person name="van Rossen-Uffink D."/>
            <person name="Oliveira J.V."/>
            <person name="Vesth T.C."/>
            <person name="Visser J."/>
            <person name="Yu J.-H."/>
            <person name="Zhou M."/>
            <person name="Andersen M.R."/>
            <person name="Archer D.B."/>
            <person name="Baker S.E."/>
            <person name="Benoit I."/>
            <person name="Brakhage A.A."/>
            <person name="Braus G.H."/>
            <person name="Fischer R."/>
            <person name="Frisvad J.C."/>
            <person name="Goldman G.H."/>
            <person name="Houbraken J."/>
            <person name="Oakley B."/>
            <person name="Pocsi I."/>
            <person name="Scazzocchio C."/>
            <person name="Seiboth B."/>
            <person name="vanKuyk P.A."/>
            <person name="Wortman J."/>
            <person name="Dyer P.S."/>
            <person name="Grigoriev I.V."/>
        </authorList>
    </citation>
    <scope>NUCLEOTIDE SEQUENCE [LARGE SCALE GENOMIC DNA]</scope>
    <source>
        <strain evidence="9">CBS 134.48</strain>
    </source>
</reference>
<proteinExistence type="inferred from homology"/>
<dbReference type="EMBL" id="KV878178">
    <property type="protein sequence ID" value="OJI89196.1"/>
    <property type="molecule type" value="Genomic_DNA"/>
</dbReference>
<dbReference type="InterPro" id="IPR002938">
    <property type="entry name" value="FAD-bd"/>
</dbReference>
<dbReference type="SUPFAM" id="SSF51905">
    <property type="entry name" value="FAD/NAD(P)-binding domain"/>
    <property type="match status" value="1"/>
</dbReference>
<evidence type="ECO:0000256" key="5">
    <source>
        <dbReference type="ARBA" id="ARBA00023002"/>
    </source>
</evidence>
<organism evidence="8 9">
    <name type="scientific">Aspergillus tubingensis (strain CBS 134.48)</name>
    <dbReference type="NCBI Taxonomy" id="767770"/>
    <lineage>
        <taxon>Eukaryota</taxon>
        <taxon>Fungi</taxon>
        <taxon>Dikarya</taxon>
        <taxon>Ascomycota</taxon>
        <taxon>Pezizomycotina</taxon>
        <taxon>Eurotiomycetes</taxon>
        <taxon>Eurotiomycetidae</taxon>
        <taxon>Eurotiales</taxon>
        <taxon>Aspergillaceae</taxon>
        <taxon>Aspergillus</taxon>
        <taxon>Aspergillus subgen. Circumdati</taxon>
    </lineage>
</organism>
<evidence type="ECO:0000256" key="4">
    <source>
        <dbReference type="ARBA" id="ARBA00022827"/>
    </source>
</evidence>
<dbReference type="Gene3D" id="3.50.50.60">
    <property type="entry name" value="FAD/NAD(P)-binding domain"/>
    <property type="match status" value="2"/>
</dbReference>
<evidence type="ECO:0000256" key="3">
    <source>
        <dbReference type="ARBA" id="ARBA00022630"/>
    </source>
</evidence>
<dbReference type="GO" id="GO:0004497">
    <property type="term" value="F:monooxygenase activity"/>
    <property type="evidence" value="ECO:0007669"/>
    <property type="project" value="UniProtKB-KW"/>
</dbReference>